<proteinExistence type="predicted"/>
<dbReference type="InterPro" id="IPR059000">
    <property type="entry name" value="ATPase_P-type_domA"/>
</dbReference>
<evidence type="ECO:0000256" key="4">
    <source>
        <dbReference type="ARBA" id="ARBA00022840"/>
    </source>
</evidence>
<dbReference type="InterPro" id="IPR008250">
    <property type="entry name" value="ATPase_P-typ_transduc_dom_A_sf"/>
</dbReference>
<sequence length="313" mass="35228">MVLNPFYIFQLFSITLWSIDGYYFYALCIFIISVISIGISLYETRKEGLLLPCDAALLAGECLVNESMLTGESVPVLKTPLPAGDRTYSSETERRHTLFCGTHIIQAKGGRPGGRFFTAKGNLVSSILYPQRINFRFYQDAMKFLLILGDLAAINYQKPGCCDHRSASRLACRHYHGNYLCPEQAQEARYLLHQSSTNKRLWQGVSLQRMSVVTVAPRGRSAMAFLKGSPEMVASLCRPDTGSALLSTQTDRFLPLVHHIFLMNKNLKWDYLFFPVPAEFSSTLRNFSSEGLRVLALACKPVDINSDLMNIER</sequence>
<dbReference type="SUPFAM" id="SSF81665">
    <property type="entry name" value="Calcium ATPase, transmembrane domain M"/>
    <property type="match status" value="1"/>
</dbReference>
<feature type="domain" description="P-type ATPase A" evidence="8">
    <location>
        <begin position="46"/>
        <end position="107"/>
    </location>
</feature>
<evidence type="ECO:0000256" key="7">
    <source>
        <dbReference type="SAM" id="Phobius"/>
    </source>
</evidence>
<dbReference type="SUPFAM" id="SSF81653">
    <property type="entry name" value="Calcium ATPase, transduction domain A"/>
    <property type="match status" value="1"/>
</dbReference>
<keyword evidence="7" id="KW-0812">Transmembrane</keyword>
<organism evidence="9 10">
    <name type="scientific">Xenoophorus captivus</name>
    <dbReference type="NCBI Taxonomy" id="1517983"/>
    <lineage>
        <taxon>Eukaryota</taxon>
        <taxon>Metazoa</taxon>
        <taxon>Chordata</taxon>
        <taxon>Craniata</taxon>
        <taxon>Vertebrata</taxon>
        <taxon>Euteleostomi</taxon>
        <taxon>Actinopterygii</taxon>
        <taxon>Neopterygii</taxon>
        <taxon>Teleostei</taxon>
        <taxon>Neoteleostei</taxon>
        <taxon>Acanthomorphata</taxon>
        <taxon>Ovalentaria</taxon>
        <taxon>Atherinomorphae</taxon>
        <taxon>Cyprinodontiformes</taxon>
        <taxon>Goodeidae</taxon>
        <taxon>Xenoophorus</taxon>
    </lineage>
</organism>
<keyword evidence="2" id="KW-0479">Metal-binding</keyword>
<name>A0ABV0QYK5_9TELE</name>
<dbReference type="Proteomes" id="UP001434883">
    <property type="component" value="Unassembled WGS sequence"/>
</dbReference>
<evidence type="ECO:0000256" key="2">
    <source>
        <dbReference type="ARBA" id="ARBA00022723"/>
    </source>
</evidence>
<dbReference type="InterPro" id="IPR006544">
    <property type="entry name" value="P-type_TPase_V"/>
</dbReference>
<dbReference type="SUPFAM" id="SSF81660">
    <property type="entry name" value="Metal cation-transporting ATPase, ATP-binding domain N"/>
    <property type="match status" value="1"/>
</dbReference>
<dbReference type="InterPro" id="IPR023298">
    <property type="entry name" value="ATPase_P-typ_TM_dom_sf"/>
</dbReference>
<keyword evidence="7" id="KW-0472">Membrane</keyword>
<keyword evidence="6" id="KW-1278">Translocase</keyword>
<keyword evidence="4" id="KW-0067">ATP-binding</keyword>
<gene>
    <name evidence="9" type="ORF">XENOCAPTIV_005349</name>
</gene>
<comment type="caution">
    <text evidence="9">The sequence shown here is derived from an EMBL/GenBank/DDBJ whole genome shotgun (WGS) entry which is preliminary data.</text>
</comment>
<evidence type="ECO:0000256" key="3">
    <source>
        <dbReference type="ARBA" id="ARBA00022741"/>
    </source>
</evidence>
<evidence type="ECO:0000256" key="6">
    <source>
        <dbReference type="ARBA" id="ARBA00022967"/>
    </source>
</evidence>
<dbReference type="PANTHER" id="PTHR45630:SF2">
    <property type="entry name" value="POLYAMINE-TRANSPORTING ATPASE 13A2"/>
    <property type="match status" value="1"/>
</dbReference>
<dbReference type="PANTHER" id="PTHR45630">
    <property type="entry name" value="CATION-TRANSPORTING ATPASE-RELATED"/>
    <property type="match status" value="1"/>
</dbReference>
<keyword evidence="10" id="KW-1185">Reference proteome</keyword>
<accession>A0ABV0QYK5</accession>
<feature type="transmembrane region" description="Helical" evidence="7">
    <location>
        <begin position="22"/>
        <end position="42"/>
    </location>
</feature>
<dbReference type="EMBL" id="JAHRIN010026786">
    <property type="protein sequence ID" value="MEQ2200950.1"/>
    <property type="molecule type" value="Genomic_DNA"/>
</dbReference>
<dbReference type="InterPro" id="IPR023299">
    <property type="entry name" value="ATPase_P-typ_cyto_dom_N"/>
</dbReference>
<evidence type="ECO:0000313" key="9">
    <source>
        <dbReference type="EMBL" id="MEQ2200950.1"/>
    </source>
</evidence>
<dbReference type="Gene3D" id="2.70.150.10">
    <property type="entry name" value="Calcium-transporting ATPase, cytoplasmic transduction domain A"/>
    <property type="match status" value="1"/>
</dbReference>
<evidence type="ECO:0000256" key="1">
    <source>
        <dbReference type="ARBA" id="ARBA00004141"/>
    </source>
</evidence>
<comment type="subcellular location">
    <subcellularLocation>
        <location evidence="1">Membrane</location>
        <topology evidence="1">Multi-pass membrane protein</topology>
    </subcellularLocation>
</comment>
<keyword evidence="7" id="KW-1133">Transmembrane helix</keyword>
<reference evidence="9 10" key="1">
    <citation type="submission" date="2021-06" db="EMBL/GenBank/DDBJ databases">
        <authorList>
            <person name="Palmer J.M."/>
        </authorList>
    </citation>
    <scope>NUCLEOTIDE SEQUENCE [LARGE SCALE GENOMIC DNA]</scope>
    <source>
        <strain evidence="9 10">XC_2019</strain>
        <tissue evidence="9">Muscle</tissue>
    </source>
</reference>
<dbReference type="Pfam" id="PF00122">
    <property type="entry name" value="E1-E2_ATPase"/>
    <property type="match status" value="1"/>
</dbReference>
<keyword evidence="3" id="KW-0547">Nucleotide-binding</keyword>
<protein>
    <recommendedName>
        <fullName evidence="8">P-type ATPase A domain-containing protein</fullName>
    </recommendedName>
</protein>
<keyword evidence="5" id="KW-0460">Magnesium</keyword>
<dbReference type="Gene3D" id="3.40.1110.10">
    <property type="entry name" value="Calcium-transporting ATPase, cytoplasmic domain N"/>
    <property type="match status" value="1"/>
</dbReference>
<evidence type="ECO:0000259" key="8">
    <source>
        <dbReference type="Pfam" id="PF00122"/>
    </source>
</evidence>
<evidence type="ECO:0000256" key="5">
    <source>
        <dbReference type="ARBA" id="ARBA00022842"/>
    </source>
</evidence>
<evidence type="ECO:0000313" key="10">
    <source>
        <dbReference type="Proteomes" id="UP001434883"/>
    </source>
</evidence>